<feature type="compositionally biased region" description="Low complexity" evidence="2">
    <location>
        <begin position="865"/>
        <end position="876"/>
    </location>
</feature>
<dbReference type="Gene3D" id="1.25.40.280">
    <property type="entry name" value="alix/aip1 like domains"/>
    <property type="match status" value="1"/>
</dbReference>
<reference evidence="4" key="1">
    <citation type="submission" date="2020-06" db="EMBL/GenBank/DDBJ databases">
        <title>Draft genome of Bugula neritina, a colonial animal packing powerful symbionts and potential medicines.</title>
        <authorList>
            <person name="Rayko M."/>
        </authorList>
    </citation>
    <scope>NUCLEOTIDE SEQUENCE [LARGE SCALE GENOMIC DNA]</scope>
    <source>
        <strain evidence="4">Kwan_BN1</strain>
    </source>
</reference>
<dbReference type="Pfam" id="PF13949">
    <property type="entry name" value="ALIX_LYPXL_bnd"/>
    <property type="match status" value="1"/>
</dbReference>
<evidence type="ECO:0000256" key="1">
    <source>
        <dbReference type="SAM" id="Coils"/>
    </source>
</evidence>
<dbReference type="InterPro" id="IPR038499">
    <property type="entry name" value="BRO1_sf"/>
</dbReference>
<dbReference type="PROSITE" id="PS51180">
    <property type="entry name" value="BRO1"/>
    <property type="match status" value="1"/>
</dbReference>
<evidence type="ECO:0000313" key="5">
    <source>
        <dbReference type="Proteomes" id="UP000593567"/>
    </source>
</evidence>
<dbReference type="AlphaFoldDB" id="A0A7J7IYA5"/>
<dbReference type="Pfam" id="PF03097">
    <property type="entry name" value="BRO1"/>
    <property type="match status" value="1"/>
</dbReference>
<dbReference type="Proteomes" id="UP000593567">
    <property type="component" value="Unassembled WGS sequence"/>
</dbReference>
<feature type="compositionally biased region" description="Low complexity" evidence="2">
    <location>
        <begin position="717"/>
        <end position="736"/>
    </location>
</feature>
<dbReference type="CDD" id="cd09235">
    <property type="entry name" value="V_Alix"/>
    <property type="match status" value="1"/>
</dbReference>
<dbReference type="SMART" id="SM01041">
    <property type="entry name" value="BRO1"/>
    <property type="match status" value="1"/>
</dbReference>
<dbReference type="InterPro" id="IPR004328">
    <property type="entry name" value="BRO1_dom"/>
</dbReference>
<dbReference type="PANTHER" id="PTHR23030">
    <property type="entry name" value="PCD6 INTERACTING PROTEIN-RELATED"/>
    <property type="match status" value="1"/>
</dbReference>
<evidence type="ECO:0000313" key="4">
    <source>
        <dbReference type="EMBL" id="KAF6018902.1"/>
    </source>
</evidence>
<feature type="coiled-coil region" evidence="1">
    <location>
        <begin position="553"/>
        <end position="580"/>
    </location>
</feature>
<dbReference type="GO" id="GO:0005768">
    <property type="term" value="C:endosome"/>
    <property type="evidence" value="ECO:0007669"/>
    <property type="project" value="TreeGrafter"/>
</dbReference>
<feature type="compositionally biased region" description="Low complexity" evidence="2">
    <location>
        <begin position="744"/>
        <end position="761"/>
    </location>
</feature>
<name>A0A7J7IYA5_BUGNE</name>
<evidence type="ECO:0000259" key="3">
    <source>
        <dbReference type="PROSITE" id="PS51180"/>
    </source>
</evidence>
<dbReference type="GO" id="GO:0000281">
    <property type="term" value="P:mitotic cytokinesis"/>
    <property type="evidence" value="ECO:0007669"/>
    <property type="project" value="TreeGrafter"/>
</dbReference>
<dbReference type="OrthoDB" id="2141925at2759"/>
<keyword evidence="5" id="KW-1185">Reference proteome</keyword>
<comment type="caution">
    <text evidence="4">The sequence shown here is derived from an EMBL/GenBank/DDBJ whole genome shotgun (WGS) entry which is preliminary data.</text>
</comment>
<feature type="compositionally biased region" description="Low complexity" evidence="2">
    <location>
        <begin position="884"/>
        <end position="895"/>
    </location>
</feature>
<keyword evidence="1" id="KW-0175">Coiled coil</keyword>
<evidence type="ECO:0000256" key="2">
    <source>
        <dbReference type="SAM" id="MobiDB-lite"/>
    </source>
</evidence>
<gene>
    <name evidence="4" type="ORF">EB796_022787</name>
</gene>
<feature type="compositionally biased region" description="Pro residues" evidence="2">
    <location>
        <begin position="762"/>
        <end position="780"/>
    </location>
</feature>
<dbReference type="EMBL" id="VXIV02003269">
    <property type="protein sequence ID" value="KAF6018902.1"/>
    <property type="molecule type" value="Genomic_DNA"/>
</dbReference>
<dbReference type="FunFam" id="1.25.40.280:FF:000001">
    <property type="entry name" value="programmed cell death 6-interacting protein-like isoform X1"/>
    <property type="match status" value="1"/>
</dbReference>
<feature type="compositionally biased region" description="Pro residues" evidence="2">
    <location>
        <begin position="896"/>
        <end position="915"/>
    </location>
</feature>
<dbReference type="Gene3D" id="1.20.140.50">
    <property type="entry name" value="alix/aip1 like domains"/>
    <property type="match status" value="1"/>
</dbReference>
<proteinExistence type="predicted"/>
<dbReference type="PANTHER" id="PTHR23030:SF39">
    <property type="entry name" value="PROGRAMMED CELL DEATH 6-INTERACTING PROTEIN"/>
    <property type="match status" value="1"/>
</dbReference>
<dbReference type="InterPro" id="IPR025304">
    <property type="entry name" value="ALIX_V_dom"/>
</dbReference>
<sequence>MANYLAVPVKTTSEVDLIKPIRNFAKENFPNTSSENYDKDLSEFHRLRAHATGKFNDKHESAIEAVGKYYDQFVSVEAKLPFTENQVRVNFTWYDAFAKGTLLSGRPKLTIASGSFEKTCMLFNIAALQSQVASVQSKETDEGLKLSAKLFQQSSGIFKYLKEQVMSLLGRDPTPDMHPDTLAGLSALMVAQAQESIYLKCARDKMKDATVAKIAMQCSCYFSEAIKLLQLYSVKDIFPKEWLISVAGKQAAFHALAEYYQSGAASSKMAYGEEIARLQQAKELTQSAMTRGGKEVDFSKQLSKIDSALQKVKKDNDMIYHDKIPSHKDLPLIDKAVVAKPLPVPEKISSSSTELFSKLVPLAVHNAVSMYESKKNQLVNTEVGRLREATQTLNGILASLNLPAAIEDMGGSDVPTSVKDKAQKIQEQGGLTTLDSLISELPELLSRNKEILDESFRMLDEEAASDLQLKEQFGDKWSRTPSAKLTESIRKDGEKYNSIISNAVHADTVVKEKYNTNKRGFQLLSSPIANLQQALPSGSASNLLKDSESARQLRSLMQQVDAIKNEREVMENELKSATSDMTAKFVSALAADGAIDEDSLSNSELQNIYAPLTQQVNDSLATQERVLSQVQAAHKVFSQEKMLDQSGARREEMLRELATAFDTFTELKSNLEEGTKFYNDLTQILVKFQNKISDLCFARKTEKEELLKDLNQQIASRPAESAPAAPNYQKPKSAAPSRPPPPVVKSAPAAPNYQKPKSAAPSRPPPPVVSKPAAAPPVTAPPASASAPPAASAPTAASPSTQSQSAAAQPTSTYQQPPAPYGQTPHPGMPYPAQPYMYFAPPVPTGFNPYGYGGAFYQNPPAPYPQQQQPGQQPAAGQPPYPQQPGQAPYPQQYQQPPPQGYPYPPQGYPGYPPQ</sequence>
<feature type="region of interest" description="Disordered" evidence="2">
    <location>
        <begin position="717"/>
        <end position="915"/>
    </location>
</feature>
<feature type="compositionally biased region" description="Low complexity" evidence="2">
    <location>
        <begin position="781"/>
        <end position="816"/>
    </location>
</feature>
<accession>A0A7J7IYA5</accession>
<protein>
    <submittedName>
        <fullName evidence="4">PDCD6IP</fullName>
    </submittedName>
</protein>
<dbReference type="Gene3D" id="1.20.120.560">
    <property type="entry name" value="alix/aip1 in complex with the ypdl late domain"/>
    <property type="match status" value="1"/>
</dbReference>
<organism evidence="4 5">
    <name type="scientific">Bugula neritina</name>
    <name type="common">Brown bryozoan</name>
    <name type="synonym">Sertularia neritina</name>
    <dbReference type="NCBI Taxonomy" id="10212"/>
    <lineage>
        <taxon>Eukaryota</taxon>
        <taxon>Metazoa</taxon>
        <taxon>Spiralia</taxon>
        <taxon>Lophotrochozoa</taxon>
        <taxon>Bryozoa</taxon>
        <taxon>Gymnolaemata</taxon>
        <taxon>Cheilostomatida</taxon>
        <taxon>Flustrina</taxon>
        <taxon>Buguloidea</taxon>
        <taxon>Bugulidae</taxon>
        <taxon>Bugula</taxon>
    </lineage>
</organism>
<feature type="domain" description="BRO1" evidence="3">
    <location>
        <begin position="3"/>
        <end position="397"/>
    </location>
</feature>